<keyword evidence="2" id="KW-1185">Reference proteome</keyword>
<reference evidence="1 2" key="1">
    <citation type="submission" date="2015-07" db="EMBL/GenBank/DDBJ databases">
        <title>The genome of Dufourea novaeangliae.</title>
        <authorList>
            <person name="Pan H."/>
            <person name="Kapheim K."/>
        </authorList>
    </citation>
    <scope>NUCLEOTIDE SEQUENCE [LARGE SCALE GENOMIC DNA]</scope>
    <source>
        <strain evidence="1">0120121106</strain>
        <tissue evidence="1">Whole body</tissue>
    </source>
</reference>
<proteinExistence type="predicted"/>
<dbReference type="Proteomes" id="UP000076502">
    <property type="component" value="Unassembled WGS sequence"/>
</dbReference>
<dbReference type="EMBL" id="KQ434783">
    <property type="protein sequence ID" value="KZC04770.1"/>
    <property type="molecule type" value="Genomic_DNA"/>
</dbReference>
<protein>
    <submittedName>
        <fullName evidence="1">Uncharacterized protein</fullName>
    </submittedName>
</protein>
<gene>
    <name evidence="1" type="ORF">WN55_09569</name>
</gene>
<accession>A0A154P0W0</accession>
<organism evidence="1 2">
    <name type="scientific">Dufourea novaeangliae</name>
    <name type="common">Sweat bee</name>
    <dbReference type="NCBI Taxonomy" id="178035"/>
    <lineage>
        <taxon>Eukaryota</taxon>
        <taxon>Metazoa</taxon>
        <taxon>Ecdysozoa</taxon>
        <taxon>Arthropoda</taxon>
        <taxon>Hexapoda</taxon>
        <taxon>Insecta</taxon>
        <taxon>Pterygota</taxon>
        <taxon>Neoptera</taxon>
        <taxon>Endopterygota</taxon>
        <taxon>Hymenoptera</taxon>
        <taxon>Apocrita</taxon>
        <taxon>Aculeata</taxon>
        <taxon>Apoidea</taxon>
        <taxon>Anthophila</taxon>
        <taxon>Halictidae</taxon>
        <taxon>Rophitinae</taxon>
        <taxon>Dufourea</taxon>
    </lineage>
</organism>
<dbReference type="AlphaFoldDB" id="A0A154P0W0"/>
<sequence>MGYDNGGQNGQRVGARGQAVYTRLSSTRRAVDRPKRERRWIDGVHGRVVWIEKYANRKE</sequence>
<evidence type="ECO:0000313" key="1">
    <source>
        <dbReference type="EMBL" id="KZC04770.1"/>
    </source>
</evidence>
<name>A0A154P0W0_DUFNO</name>
<evidence type="ECO:0000313" key="2">
    <source>
        <dbReference type="Proteomes" id="UP000076502"/>
    </source>
</evidence>